<keyword evidence="1" id="KW-0812">Transmembrane</keyword>
<feature type="transmembrane region" description="Helical" evidence="1">
    <location>
        <begin position="53"/>
        <end position="72"/>
    </location>
</feature>
<feature type="transmembrane region" description="Helical" evidence="1">
    <location>
        <begin position="118"/>
        <end position="137"/>
    </location>
</feature>
<dbReference type="Proteomes" id="UP000827717">
    <property type="component" value="Segment"/>
</dbReference>
<protein>
    <submittedName>
        <fullName evidence="2">Uncharacterized protein</fullName>
    </submittedName>
</protein>
<accession>A0AAE8XRN4</accession>
<organism evidence="2 3">
    <name type="scientific">Erwinia phage pEa_SNUABM_22</name>
    <dbReference type="NCBI Taxonomy" id="2869549"/>
    <lineage>
        <taxon>Viruses</taxon>
        <taxon>Duplodnaviria</taxon>
        <taxon>Heunggongvirae</taxon>
        <taxon>Uroviricota</taxon>
        <taxon>Caudoviricetes</taxon>
        <taxon>Alexandravirus</taxon>
        <taxon>Alexandravirus SNUABM22</taxon>
    </lineage>
</organism>
<sequence>MDCHEVLTGVIASQCTQGESLCTSGSVCCDTAIPLRVAIALSLRFASLRAWKVSAVPMSAFSMVPLLGLLGVSDRADIHHVGAGVVLTITERTQTGWRPVCSGMHIRVYQKNGPAMVAFFRDILILLSAIFIYRFFLTFAPTTRSRFTVTVTDFKQHS</sequence>
<dbReference type="EMBL" id="MZ443785">
    <property type="protein sequence ID" value="UAW96606.1"/>
    <property type="molecule type" value="Genomic_DNA"/>
</dbReference>
<proteinExistence type="predicted"/>
<name>A0AAE8XRN4_9CAUD</name>
<keyword evidence="1" id="KW-1133">Transmembrane helix</keyword>
<evidence type="ECO:0000313" key="3">
    <source>
        <dbReference type="Proteomes" id="UP000827717"/>
    </source>
</evidence>
<gene>
    <name evidence="2" type="ORF">pEaSNUABM22_00118</name>
</gene>
<keyword evidence="1" id="KW-0472">Membrane</keyword>
<reference evidence="2 3" key="1">
    <citation type="submission" date="2021-06" db="EMBL/GenBank/DDBJ databases">
        <title>Complete genome sequence of Erwinia phage pEa_SNUABM_22.</title>
        <authorList>
            <person name="Kim S.G."/>
            <person name="Park S.C."/>
        </authorList>
    </citation>
    <scope>NUCLEOTIDE SEQUENCE [LARGE SCALE GENOMIC DNA]</scope>
    <source>
        <strain evidence="3">pEa_SNUABM_22</strain>
    </source>
</reference>
<keyword evidence="3" id="KW-1185">Reference proteome</keyword>
<evidence type="ECO:0000256" key="1">
    <source>
        <dbReference type="SAM" id="Phobius"/>
    </source>
</evidence>
<evidence type="ECO:0000313" key="2">
    <source>
        <dbReference type="EMBL" id="UAW96606.1"/>
    </source>
</evidence>